<protein>
    <submittedName>
        <fullName evidence="2">Uncharacterized protein</fullName>
    </submittedName>
</protein>
<keyword evidence="3" id="KW-1185">Reference proteome</keyword>
<gene>
    <name evidence="2" type="ORF">H8B19_18485</name>
</gene>
<comment type="caution">
    <text evidence="2">The sequence shown here is derived from an EMBL/GenBank/DDBJ whole genome shotgun (WGS) entry which is preliminary data.</text>
</comment>
<dbReference type="AlphaFoldDB" id="A0A8J6M8S7"/>
<organism evidence="2 3">
    <name type="scientific">Neptunicella marina</name>
    <dbReference type="NCBI Taxonomy" id="2125989"/>
    <lineage>
        <taxon>Bacteria</taxon>
        <taxon>Pseudomonadati</taxon>
        <taxon>Pseudomonadota</taxon>
        <taxon>Gammaproteobacteria</taxon>
        <taxon>Alteromonadales</taxon>
        <taxon>Alteromonadaceae</taxon>
        <taxon>Neptunicella</taxon>
    </lineage>
</organism>
<proteinExistence type="predicted"/>
<keyword evidence="1" id="KW-0812">Transmembrane</keyword>
<reference evidence="2" key="2">
    <citation type="submission" date="2020-08" db="EMBL/GenBank/DDBJ databases">
        <authorList>
            <person name="Lai Q."/>
        </authorList>
    </citation>
    <scope>NUCLEOTIDE SEQUENCE</scope>
    <source>
        <strain evidence="2">S27-2</strain>
    </source>
</reference>
<evidence type="ECO:0000256" key="1">
    <source>
        <dbReference type="SAM" id="Phobius"/>
    </source>
</evidence>
<evidence type="ECO:0000313" key="3">
    <source>
        <dbReference type="Proteomes" id="UP000601768"/>
    </source>
</evidence>
<keyword evidence="1" id="KW-1133">Transmembrane helix</keyword>
<accession>A0A8J6M8S7</accession>
<feature type="transmembrane region" description="Helical" evidence="1">
    <location>
        <begin position="21"/>
        <end position="40"/>
    </location>
</feature>
<dbReference type="RefSeq" id="WP_186508582.1">
    <property type="nucleotide sequence ID" value="NZ_JACNEP010000028.1"/>
</dbReference>
<sequence>MLRPLVKLTLVHLLWRNYKSAILTTLIAIICILVVSFVHADYVAYAKNLSNDNTLGLSFIIKWLCYISISLIWFILCFRPYKSQKSTNTSKHPPDDSVDKIQTDDPFYAISKMGKLKSRADRVIERKKEDA</sequence>
<name>A0A8J6M8S7_9ALTE</name>
<keyword evidence="1" id="KW-0472">Membrane</keyword>
<dbReference type="Proteomes" id="UP000601768">
    <property type="component" value="Unassembled WGS sequence"/>
</dbReference>
<feature type="transmembrane region" description="Helical" evidence="1">
    <location>
        <begin position="60"/>
        <end position="78"/>
    </location>
</feature>
<evidence type="ECO:0000313" key="2">
    <source>
        <dbReference type="EMBL" id="MBC3767871.1"/>
    </source>
</evidence>
<reference evidence="2" key="1">
    <citation type="journal article" date="2018" name="Int. J. Syst. Evol. Microbiol.">
        <title>Neptunicella marina gen. nov., sp. nov., isolated from surface seawater.</title>
        <authorList>
            <person name="Liu X."/>
            <person name="Lai Q."/>
            <person name="Du Y."/>
            <person name="Zhang X."/>
            <person name="Liu Z."/>
            <person name="Sun F."/>
            <person name="Shao Z."/>
        </authorList>
    </citation>
    <scope>NUCLEOTIDE SEQUENCE</scope>
    <source>
        <strain evidence="2">S27-2</strain>
    </source>
</reference>
<dbReference type="EMBL" id="JACNEP010000028">
    <property type="protein sequence ID" value="MBC3767871.1"/>
    <property type="molecule type" value="Genomic_DNA"/>
</dbReference>